<evidence type="ECO:0000259" key="4">
    <source>
        <dbReference type="PROSITE" id="PS50042"/>
    </source>
</evidence>
<organism evidence="5 7">
    <name type="scientific">Medicago truncatula</name>
    <name type="common">Barrel medic</name>
    <name type="synonym">Medicago tribuloides</name>
    <dbReference type="NCBI Taxonomy" id="3880"/>
    <lineage>
        <taxon>Eukaryota</taxon>
        <taxon>Viridiplantae</taxon>
        <taxon>Streptophyta</taxon>
        <taxon>Embryophyta</taxon>
        <taxon>Tracheophyta</taxon>
        <taxon>Spermatophyta</taxon>
        <taxon>Magnoliopsida</taxon>
        <taxon>eudicotyledons</taxon>
        <taxon>Gunneridae</taxon>
        <taxon>Pentapetalae</taxon>
        <taxon>rosids</taxon>
        <taxon>fabids</taxon>
        <taxon>Fabales</taxon>
        <taxon>Fabaceae</taxon>
        <taxon>Papilionoideae</taxon>
        <taxon>50 kb inversion clade</taxon>
        <taxon>NPAAA clade</taxon>
        <taxon>Hologalegina</taxon>
        <taxon>IRL clade</taxon>
        <taxon>Trifolieae</taxon>
        <taxon>Medicago</taxon>
    </lineage>
</organism>
<keyword evidence="3" id="KW-0472">Membrane</keyword>
<dbReference type="EnsemblPlants" id="AES76319">
    <property type="protein sequence ID" value="AES76319"/>
    <property type="gene ID" value="MTR_6g076060"/>
</dbReference>
<dbReference type="Proteomes" id="UP000002051">
    <property type="component" value="Chromosome 6"/>
</dbReference>
<dbReference type="EMBL" id="CM001222">
    <property type="protein sequence ID" value="AES76319.2"/>
    <property type="molecule type" value="Genomic_DNA"/>
</dbReference>
<keyword evidence="1" id="KW-1071">Ligand-gated ion channel</keyword>
<sequence length="506" mass="57881">MKANQRSQFRRLGILILIALPNSLGSSGAINAKNLLSLLIFVQYIAKLFRFLPRLIGRSSTQIIYASTGANLTTGLLIFMLSAHGVGSCWYLFALVRVNQCLQDACHRSNLPGCMDLIDCRSKESNISARWINDKGANACLNATSGAFSYGIYANAIPLTIETKVINKYVYALFWGFQQVITMAGNQAPSYFVWEVLFTMCIMALGLLLLALLIGNIQGFFQSLGMRRLEMICRGRDVEQWMRGRRLPEDLKRRVRVAEWYSWHATMGVPESMVLKNLPEDLQTDIRRHLYKFVNKVPILSLMDGGEPFLDAIRERLIQTTYIKGSRILSQGDLVQKMVFIMRGKLESVGEDGSSVMLSEGDACGEELLRWYLEQSSESKEGKQVKIQEHDLISDRTVRCLTNLEAFSLDAKDIEEVTTRFSRFLQSPRVQQVIRYESPYWRFLAAKRIQDAWRNMKKCLSQANTTQNDYQTLRHESPYGKSHRPNRIQIAWRNRKKSLRRANATQ</sequence>
<evidence type="ECO:0000313" key="6">
    <source>
        <dbReference type="EnsemblPlants" id="AES76319"/>
    </source>
</evidence>
<evidence type="ECO:0000256" key="1">
    <source>
        <dbReference type="ARBA" id="ARBA00023286"/>
    </source>
</evidence>
<dbReference type="PROSITE" id="PS50042">
    <property type="entry name" value="CNMP_BINDING_3"/>
    <property type="match status" value="1"/>
</dbReference>
<reference evidence="5 7" key="1">
    <citation type="journal article" date="2011" name="Nature">
        <title>The Medicago genome provides insight into the evolution of rhizobial symbioses.</title>
        <authorList>
            <person name="Young N.D."/>
            <person name="Debelle F."/>
            <person name="Oldroyd G.E."/>
            <person name="Geurts R."/>
            <person name="Cannon S.B."/>
            <person name="Udvardi M.K."/>
            <person name="Benedito V.A."/>
            <person name="Mayer K.F."/>
            <person name="Gouzy J."/>
            <person name="Schoof H."/>
            <person name="Van de Peer Y."/>
            <person name="Proost S."/>
            <person name="Cook D.R."/>
            <person name="Meyers B.C."/>
            <person name="Spannagl M."/>
            <person name="Cheung F."/>
            <person name="De Mita S."/>
            <person name="Krishnakumar V."/>
            <person name="Gundlach H."/>
            <person name="Zhou S."/>
            <person name="Mudge J."/>
            <person name="Bharti A.K."/>
            <person name="Murray J.D."/>
            <person name="Naoumkina M.A."/>
            <person name="Rosen B."/>
            <person name="Silverstein K.A."/>
            <person name="Tang H."/>
            <person name="Rombauts S."/>
            <person name="Zhao P.X."/>
            <person name="Zhou P."/>
            <person name="Barbe V."/>
            <person name="Bardou P."/>
            <person name="Bechner M."/>
            <person name="Bellec A."/>
            <person name="Berger A."/>
            <person name="Berges H."/>
            <person name="Bidwell S."/>
            <person name="Bisseling T."/>
            <person name="Choisne N."/>
            <person name="Couloux A."/>
            <person name="Denny R."/>
            <person name="Deshpande S."/>
            <person name="Dai X."/>
            <person name="Doyle J.J."/>
            <person name="Dudez A.M."/>
            <person name="Farmer A.D."/>
            <person name="Fouteau S."/>
            <person name="Franken C."/>
            <person name="Gibelin C."/>
            <person name="Gish J."/>
            <person name="Goldstein S."/>
            <person name="Gonzalez A.J."/>
            <person name="Green P.J."/>
            <person name="Hallab A."/>
            <person name="Hartog M."/>
            <person name="Hua A."/>
            <person name="Humphray S.J."/>
            <person name="Jeong D.H."/>
            <person name="Jing Y."/>
            <person name="Jocker A."/>
            <person name="Kenton S.M."/>
            <person name="Kim D.J."/>
            <person name="Klee K."/>
            <person name="Lai H."/>
            <person name="Lang C."/>
            <person name="Lin S."/>
            <person name="Macmil S.L."/>
            <person name="Magdelenat G."/>
            <person name="Matthews L."/>
            <person name="McCorrison J."/>
            <person name="Monaghan E.L."/>
            <person name="Mun J.H."/>
            <person name="Najar F.Z."/>
            <person name="Nicholson C."/>
            <person name="Noirot C."/>
            <person name="O'Bleness M."/>
            <person name="Paule C.R."/>
            <person name="Poulain J."/>
            <person name="Prion F."/>
            <person name="Qin B."/>
            <person name="Qu C."/>
            <person name="Retzel E.F."/>
            <person name="Riddle C."/>
            <person name="Sallet E."/>
            <person name="Samain S."/>
            <person name="Samson N."/>
            <person name="Sanders I."/>
            <person name="Saurat O."/>
            <person name="Scarpelli C."/>
            <person name="Schiex T."/>
            <person name="Segurens B."/>
            <person name="Severin A.J."/>
            <person name="Sherrier D.J."/>
            <person name="Shi R."/>
            <person name="Sims S."/>
            <person name="Singer S.R."/>
            <person name="Sinharoy S."/>
            <person name="Sterck L."/>
            <person name="Viollet A."/>
            <person name="Wang B.B."/>
            <person name="Wang K."/>
            <person name="Wang M."/>
            <person name="Wang X."/>
            <person name="Warfsmann J."/>
            <person name="Weissenbach J."/>
            <person name="White D.D."/>
            <person name="White J.D."/>
            <person name="Wiley G.B."/>
            <person name="Wincker P."/>
            <person name="Xing Y."/>
            <person name="Yang L."/>
            <person name="Yao Z."/>
            <person name="Ying F."/>
            <person name="Zhai J."/>
            <person name="Zhou L."/>
            <person name="Zuber A."/>
            <person name="Denarie J."/>
            <person name="Dixon R.A."/>
            <person name="May G.D."/>
            <person name="Schwartz D.C."/>
            <person name="Rogers J."/>
            <person name="Quetier F."/>
            <person name="Town C.D."/>
            <person name="Roe B.A."/>
        </authorList>
    </citation>
    <scope>NUCLEOTIDE SEQUENCE [LARGE SCALE GENOMIC DNA]</scope>
    <source>
        <strain evidence="5">A17</strain>
        <strain evidence="6 7">cv. Jemalong A17</strain>
    </source>
</reference>
<keyword evidence="1" id="KW-0406">Ion transport</keyword>
<dbReference type="SUPFAM" id="SSF81324">
    <property type="entry name" value="Voltage-gated potassium channels"/>
    <property type="match status" value="1"/>
</dbReference>
<keyword evidence="7" id="KW-1185">Reference proteome</keyword>
<evidence type="ECO:0000256" key="3">
    <source>
        <dbReference type="SAM" id="Phobius"/>
    </source>
</evidence>
<dbReference type="PANTHER" id="PTHR45651:SF38">
    <property type="entry name" value="CYCLIC NUCLEOTIDE-GATED CATION CHANNEL PROTEIN"/>
    <property type="match status" value="1"/>
</dbReference>
<dbReference type="Gene3D" id="1.10.287.70">
    <property type="match status" value="1"/>
</dbReference>
<keyword evidence="3" id="KW-0812">Transmembrane</keyword>
<reference evidence="6" key="3">
    <citation type="submission" date="2015-04" db="UniProtKB">
        <authorList>
            <consortium name="EnsemblPlants"/>
        </authorList>
    </citation>
    <scope>IDENTIFICATION</scope>
    <source>
        <strain evidence="6">cv. Jemalong A17</strain>
    </source>
</reference>
<evidence type="ECO:0000313" key="7">
    <source>
        <dbReference type="Proteomes" id="UP000002051"/>
    </source>
</evidence>
<dbReference type="STRING" id="3880.G7KJS5"/>
<dbReference type="GO" id="GO:0034220">
    <property type="term" value="P:monoatomic ion transmembrane transport"/>
    <property type="evidence" value="ECO:0007669"/>
    <property type="project" value="UniProtKB-KW"/>
</dbReference>
<dbReference type="AlphaFoldDB" id="G7KJS5"/>
<dbReference type="CDD" id="cd00038">
    <property type="entry name" value="CAP_ED"/>
    <property type="match status" value="1"/>
</dbReference>
<dbReference type="InterPro" id="IPR018490">
    <property type="entry name" value="cNMP-bd_dom_sf"/>
</dbReference>
<feature type="domain" description="Cyclic nucleotide-binding" evidence="4">
    <location>
        <begin position="309"/>
        <end position="369"/>
    </location>
</feature>
<dbReference type="InterPro" id="IPR000595">
    <property type="entry name" value="cNMP-bd_dom"/>
</dbReference>
<dbReference type="Gene3D" id="2.60.120.10">
    <property type="entry name" value="Jelly Rolls"/>
    <property type="match status" value="1"/>
</dbReference>
<accession>G7KJS5</accession>
<feature type="transmembrane region" description="Helical" evidence="3">
    <location>
        <begin position="196"/>
        <end position="221"/>
    </location>
</feature>
<dbReference type="PANTHER" id="PTHR45651">
    <property type="entry name" value="CYCLIC NUCLEOTIDE-GATED ION CHANNEL 15-RELATED-RELATED"/>
    <property type="match status" value="1"/>
</dbReference>
<feature type="transmembrane region" description="Helical" evidence="3">
    <location>
        <begin position="72"/>
        <end position="93"/>
    </location>
</feature>
<name>G7KJS5_MEDTR</name>
<reference evidence="5 7" key="2">
    <citation type="journal article" date="2014" name="BMC Genomics">
        <title>An improved genome release (version Mt4.0) for the model legume Medicago truncatula.</title>
        <authorList>
            <person name="Tang H."/>
            <person name="Krishnakumar V."/>
            <person name="Bidwell S."/>
            <person name="Rosen B."/>
            <person name="Chan A."/>
            <person name="Zhou S."/>
            <person name="Gentzbittel L."/>
            <person name="Childs K.L."/>
            <person name="Yandell M."/>
            <person name="Gundlach H."/>
            <person name="Mayer K.F."/>
            <person name="Schwartz D.C."/>
            <person name="Town C.D."/>
        </authorList>
    </citation>
    <scope>GENOME REANNOTATION</scope>
    <source>
        <strain evidence="6 7">cv. Jemalong A17</strain>
    </source>
</reference>
<proteinExistence type="predicted"/>
<dbReference type="GO" id="GO:0016020">
    <property type="term" value="C:membrane"/>
    <property type="evidence" value="ECO:0007669"/>
    <property type="project" value="UniProtKB-SubCell"/>
</dbReference>
<dbReference type="InterPro" id="IPR014710">
    <property type="entry name" value="RmlC-like_jellyroll"/>
</dbReference>
<evidence type="ECO:0000256" key="2">
    <source>
        <dbReference type="ARBA" id="ARBA00023303"/>
    </source>
</evidence>
<protein>
    <submittedName>
        <fullName evidence="5">Cyclic nucleotide-gated cation channel protein</fullName>
    </submittedName>
</protein>
<dbReference type="SUPFAM" id="SSF51206">
    <property type="entry name" value="cAMP-binding domain-like"/>
    <property type="match status" value="1"/>
</dbReference>
<keyword evidence="1" id="KW-0813">Transport</keyword>
<evidence type="ECO:0000313" key="5">
    <source>
        <dbReference type="EMBL" id="AES76319.2"/>
    </source>
</evidence>
<keyword evidence="2" id="KW-0407">Ion channel</keyword>
<gene>
    <name evidence="5" type="ordered locus">MTR_6g076060</name>
</gene>
<dbReference type="HOGENOM" id="CLU_013069_3_0_1"/>
<dbReference type="PaxDb" id="3880-AES76319"/>
<keyword evidence="3" id="KW-1133">Transmembrane helix</keyword>
<accession>A0A0C3VY71</accession>
<dbReference type="eggNOG" id="KOG0498">
    <property type="taxonomic scope" value="Eukaryota"/>
</dbReference>
<dbReference type="Gene3D" id="1.10.287.630">
    <property type="entry name" value="Helix hairpin bin"/>
    <property type="match status" value="1"/>
</dbReference>